<evidence type="ECO:0000313" key="3">
    <source>
        <dbReference type="Proteomes" id="UP001207687"/>
    </source>
</evidence>
<dbReference type="AlphaFoldDB" id="A0AAW5TTC4"/>
<accession>A0AAW5TTC4</accession>
<evidence type="ECO:0000313" key="2">
    <source>
        <dbReference type="EMBL" id="MCW2282239.1"/>
    </source>
</evidence>
<dbReference type="InterPro" id="IPR006660">
    <property type="entry name" value="Arsenate_reductase-like"/>
</dbReference>
<reference evidence="2" key="1">
    <citation type="submission" date="2023-08" db="EMBL/GenBank/DDBJ databases">
        <title>Genomic analyses of the natural microbiome of Caenorhabditis elegans.</title>
        <authorList>
            <person name="Samuel B."/>
        </authorList>
    </citation>
    <scope>NUCLEOTIDE SEQUENCE</scope>
    <source>
        <strain evidence="2">BIGb0220</strain>
    </source>
</reference>
<organism evidence="2 3">
    <name type="scientific">Lactococcus lactis</name>
    <dbReference type="NCBI Taxonomy" id="1358"/>
    <lineage>
        <taxon>Bacteria</taxon>
        <taxon>Bacillati</taxon>
        <taxon>Bacillota</taxon>
        <taxon>Bacilli</taxon>
        <taxon>Lactobacillales</taxon>
        <taxon>Streptococcaceae</taxon>
        <taxon>Lactococcus</taxon>
    </lineage>
</organism>
<dbReference type="SUPFAM" id="SSF52833">
    <property type="entry name" value="Thioredoxin-like"/>
    <property type="match status" value="1"/>
</dbReference>
<dbReference type="RefSeq" id="WP_264654130.1">
    <property type="nucleotide sequence ID" value="NZ_JAOQNN010000003.1"/>
</dbReference>
<name>A0AAW5TTC4_9LACT</name>
<dbReference type="PANTHER" id="PTHR30041">
    <property type="entry name" value="ARSENATE REDUCTASE"/>
    <property type="match status" value="1"/>
</dbReference>
<dbReference type="Gene3D" id="3.40.30.10">
    <property type="entry name" value="Glutaredoxin"/>
    <property type="match status" value="1"/>
</dbReference>
<evidence type="ECO:0000256" key="1">
    <source>
        <dbReference type="PROSITE-ProRule" id="PRU01282"/>
    </source>
</evidence>
<comment type="caution">
    <text evidence="2">The sequence shown here is derived from an EMBL/GenBank/DDBJ whole genome shotgun (WGS) entry which is preliminary data.</text>
</comment>
<dbReference type="EMBL" id="JAOQNN010000003">
    <property type="protein sequence ID" value="MCW2282239.1"/>
    <property type="molecule type" value="Genomic_DNA"/>
</dbReference>
<comment type="similarity">
    <text evidence="1">Belongs to the ArsC family.</text>
</comment>
<gene>
    <name evidence="2" type="ORF">M2256_002784</name>
</gene>
<dbReference type="Pfam" id="PF03960">
    <property type="entry name" value="ArsC"/>
    <property type="match status" value="1"/>
</dbReference>
<dbReference type="PANTHER" id="PTHR30041:SF7">
    <property type="entry name" value="GLOBAL TRANSCRIPTIONAL REGULATOR SPX"/>
    <property type="match status" value="1"/>
</dbReference>
<dbReference type="PROSITE" id="PS51353">
    <property type="entry name" value="ARSC"/>
    <property type="match status" value="1"/>
</dbReference>
<dbReference type="Proteomes" id="UP001207687">
    <property type="component" value="Unassembled WGS sequence"/>
</dbReference>
<dbReference type="InterPro" id="IPR036249">
    <property type="entry name" value="Thioredoxin-like_sf"/>
</dbReference>
<sequence>MINLYKKKIRGDSSSVKVEKWLKNHGLSYNVITSNDITPATIRKMLTLSEKGFEDIISSRKKAKKTWEKLGLNDTHFEFLSTQDFMYFISENPCLLKSPIIFNDRYLISGYNSDEIRVFIPRNQRIVYNDKII</sequence>
<proteinExistence type="inferred from homology"/>
<protein>
    <submittedName>
        <fullName evidence="2">Regulatory protein spx</fullName>
    </submittedName>
</protein>